<gene>
    <name evidence="1" type="ORF">HNP73_000025</name>
</gene>
<evidence type="ECO:0000313" key="1">
    <source>
        <dbReference type="EMBL" id="MBB5220104.1"/>
    </source>
</evidence>
<dbReference type="EMBL" id="JACHFM010000001">
    <property type="protein sequence ID" value="MBB5220104.1"/>
    <property type="molecule type" value="Genomic_DNA"/>
</dbReference>
<protein>
    <submittedName>
        <fullName evidence="1">Uncharacterized protein</fullName>
    </submittedName>
</protein>
<proteinExistence type="predicted"/>
<evidence type="ECO:0000313" key="2">
    <source>
        <dbReference type="Proteomes" id="UP000549457"/>
    </source>
</evidence>
<name>A0A840SGR9_9RHOB</name>
<sequence length="295" mass="32807">MAGNLKKFVNPRFIKTVDLILMKALLARHEGECKGFSVDLLDQEEDSARTALESLLTGSEDSYPEGLRADLHRIAELGDARGLEIIQTQADRQGINLFPEMKTGDKDAPNKAHDPKHIAVRVFLEHPDLFDAAADHKAMLTADRLHEYAGRERGIAIDLTAEKVEAFRSAVAELFRDAFLGDYCRVGDYIDDDEINLVVSHGSMVSTMPVVEGQQERVISVRQISQAVLRYSENTGMLRLARVRKAHQPEIAELFASIVLEKPGFFDGDDAQDLYTLRPIELAGPSFAFDAATIR</sequence>
<reference evidence="1 2" key="1">
    <citation type="submission" date="2020-08" db="EMBL/GenBank/DDBJ databases">
        <title>Genomic Encyclopedia of Type Strains, Phase IV (KMG-IV): sequencing the most valuable type-strain genomes for metagenomic binning, comparative biology and taxonomic classification.</title>
        <authorList>
            <person name="Goeker M."/>
        </authorList>
    </citation>
    <scope>NUCLEOTIDE SEQUENCE [LARGE SCALE GENOMIC DNA]</scope>
    <source>
        <strain evidence="1 2">DSM 101730</strain>
    </source>
</reference>
<keyword evidence="2" id="KW-1185">Reference proteome</keyword>
<organism evidence="1 2">
    <name type="scientific">Amaricoccus macauensis</name>
    <dbReference type="NCBI Taxonomy" id="57001"/>
    <lineage>
        <taxon>Bacteria</taxon>
        <taxon>Pseudomonadati</taxon>
        <taxon>Pseudomonadota</taxon>
        <taxon>Alphaproteobacteria</taxon>
        <taxon>Rhodobacterales</taxon>
        <taxon>Paracoccaceae</taxon>
        <taxon>Amaricoccus</taxon>
    </lineage>
</organism>
<comment type="caution">
    <text evidence="1">The sequence shown here is derived from an EMBL/GenBank/DDBJ whole genome shotgun (WGS) entry which is preliminary data.</text>
</comment>
<dbReference type="AlphaFoldDB" id="A0A840SGR9"/>
<accession>A0A840SGR9</accession>
<dbReference type="RefSeq" id="WP_184145972.1">
    <property type="nucleotide sequence ID" value="NZ_JACHFM010000001.1"/>
</dbReference>
<dbReference type="Proteomes" id="UP000549457">
    <property type="component" value="Unassembled WGS sequence"/>
</dbReference>